<reference evidence="1 2" key="1">
    <citation type="submission" date="2020-02" db="EMBL/GenBank/DDBJ databases">
        <title>Draft genome sequence of Haematococcus lacustris strain NIES-144.</title>
        <authorList>
            <person name="Morimoto D."/>
            <person name="Nakagawa S."/>
            <person name="Yoshida T."/>
            <person name="Sawayama S."/>
        </authorList>
    </citation>
    <scope>NUCLEOTIDE SEQUENCE [LARGE SCALE GENOMIC DNA]</scope>
    <source>
        <strain evidence="1 2">NIES-144</strain>
    </source>
</reference>
<keyword evidence="2" id="KW-1185">Reference proteome</keyword>
<protein>
    <submittedName>
        <fullName evidence="1">Uncharacterized protein</fullName>
    </submittedName>
</protein>
<name>A0A6A0A327_HAELA</name>
<dbReference type="EMBL" id="BLLF01003129">
    <property type="protein sequence ID" value="GFH26444.1"/>
    <property type="molecule type" value="Genomic_DNA"/>
</dbReference>
<dbReference type="AlphaFoldDB" id="A0A6A0A327"/>
<gene>
    <name evidence="1" type="ORF">HaLaN_24593</name>
</gene>
<sequence length="377" mass="40300">MGGVHQQLALPLPPTTGTLALLKLRSRTFSCAPYSLILCSSHLGCSSAPGPSPARRYLCSPPQPLGLAACLVGYGSMVPMQQTLTQSVHFVASTCMKITNPMLGHPDSMSSCCPNKHIRANMYGPQVVCVSSRSSVQLGLPQHTICACEAATPWNHQVSSQGQGGAAQGLLSRVHQQRVKAWLSLHALACGRHNNGSRPHATARSKRMAQPGLQLFRCSSEWCSAALPYCLEYTRALLQSVQLPGTAMDIRVAWQQNPIGVLQTQMILLLSNTSSQDYHNGGKGLGGEGVARERREKGDCQPMAWYVAIVGTLKGEIDGKFGPSMIVRHRTSGVALGKLTSAAIPSFYVPPPGCRCRAVLAAPPMTPPLPLLPPWTP</sequence>
<evidence type="ECO:0000313" key="1">
    <source>
        <dbReference type="EMBL" id="GFH26444.1"/>
    </source>
</evidence>
<organism evidence="1 2">
    <name type="scientific">Haematococcus lacustris</name>
    <name type="common">Green alga</name>
    <name type="synonym">Haematococcus pluvialis</name>
    <dbReference type="NCBI Taxonomy" id="44745"/>
    <lineage>
        <taxon>Eukaryota</taxon>
        <taxon>Viridiplantae</taxon>
        <taxon>Chlorophyta</taxon>
        <taxon>core chlorophytes</taxon>
        <taxon>Chlorophyceae</taxon>
        <taxon>CS clade</taxon>
        <taxon>Chlamydomonadales</taxon>
        <taxon>Haematococcaceae</taxon>
        <taxon>Haematococcus</taxon>
    </lineage>
</organism>
<accession>A0A6A0A327</accession>
<dbReference type="Proteomes" id="UP000485058">
    <property type="component" value="Unassembled WGS sequence"/>
</dbReference>
<comment type="caution">
    <text evidence="1">The sequence shown here is derived from an EMBL/GenBank/DDBJ whole genome shotgun (WGS) entry which is preliminary data.</text>
</comment>
<evidence type="ECO:0000313" key="2">
    <source>
        <dbReference type="Proteomes" id="UP000485058"/>
    </source>
</evidence>
<proteinExistence type="predicted"/>